<feature type="signal peptide" evidence="1">
    <location>
        <begin position="1"/>
        <end position="20"/>
    </location>
</feature>
<organism evidence="2 3">
    <name type="scientific">Caenorhabditis briggsae</name>
    <dbReference type="NCBI Taxonomy" id="6238"/>
    <lineage>
        <taxon>Eukaryota</taxon>
        <taxon>Metazoa</taxon>
        <taxon>Ecdysozoa</taxon>
        <taxon>Nematoda</taxon>
        <taxon>Chromadorea</taxon>
        <taxon>Rhabditida</taxon>
        <taxon>Rhabditina</taxon>
        <taxon>Rhabditomorpha</taxon>
        <taxon>Rhabditoidea</taxon>
        <taxon>Rhabditidae</taxon>
        <taxon>Peloderinae</taxon>
        <taxon>Caenorhabditis</taxon>
    </lineage>
</organism>
<name>A0AAE9EAH6_CAEBR</name>
<evidence type="ECO:0000256" key="1">
    <source>
        <dbReference type="SAM" id="SignalP"/>
    </source>
</evidence>
<proteinExistence type="predicted"/>
<evidence type="ECO:0000313" key="3">
    <source>
        <dbReference type="Proteomes" id="UP000829354"/>
    </source>
</evidence>
<gene>
    <name evidence="2" type="ORF">L5515_013067</name>
</gene>
<dbReference type="AlphaFoldDB" id="A0AAE9EAH6"/>
<sequence>MLKFLTIFYIILAIFSGKFAAGTYGSWDGQLPLERFQIVQTTGNVVKNSEVKTDHHNLPGNSNFPPRNFYHFRF</sequence>
<accession>A0AAE9EAH6</accession>
<dbReference type="EMBL" id="CP092621">
    <property type="protein sequence ID" value="UMM15769.1"/>
    <property type="molecule type" value="Genomic_DNA"/>
</dbReference>
<evidence type="ECO:0000313" key="2">
    <source>
        <dbReference type="EMBL" id="UMM15769.1"/>
    </source>
</evidence>
<keyword evidence="3" id="KW-1185">Reference proteome</keyword>
<feature type="chain" id="PRO_5042115473" evidence="1">
    <location>
        <begin position="21"/>
        <end position="74"/>
    </location>
</feature>
<protein>
    <submittedName>
        <fullName evidence="2">Uncharacterized protein</fullName>
    </submittedName>
</protein>
<reference evidence="2 3" key="1">
    <citation type="submission" date="2022-04" db="EMBL/GenBank/DDBJ databases">
        <title>Chromosome-level reference genomes for two strains of Caenorhabditis briggsae: an improved platform for comparative genomics.</title>
        <authorList>
            <person name="Stevens L."/>
            <person name="Andersen E."/>
        </authorList>
    </citation>
    <scope>NUCLEOTIDE SEQUENCE [LARGE SCALE GENOMIC DNA]</scope>
    <source>
        <strain evidence="2">VX34</strain>
        <tissue evidence="2">Whole-organism</tissue>
    </source>
</reference>
<keyword evidence="1" id="KW-0732">Signal</keyword>
<dbReference type="Proteomes" id="UP000829354">
    <property type="component" value="Chromosome II"/>
</dbReference>